<evidence type="ECO:0000256" key="1">
    <source>
        <dbReference type="SAM" id="Coils"/>
    </source>
</evidence>
<feature type="coiled-coil region" evidence="1">
    <location>
        <begin position="28"/>
        <end position="91"/>
    </location>
</feature>
<gene>
    <name evidence="3" type="ORF">F1559_003642</name>
</gene>
<keyword evidence="1" id="KW-0175">Coiled coil</keyword>
<dbReference type="EMBL" id="VWRR01000009">
    <property type="protein sequence ID" value="KAF6002793.1"/>
    <property type="molecule type" value="Genomic_DNA"/>
</dbReference>
<accession>A0A7J7II74</accession>
<feature type="region of interest" description="Disordered" evidence="2">
    <location>
        <begin position="1"/>
        <end position="22"/>
    </location>
</feature>
<reference evidence="3 4" key="1">
    <citation type="journal article" date="2020" name="J. Phycol.">
        <title>Comparative genome analysis reveals Cyanidiococcus gen. nov., a new extremophilic red algal genus sister to Cyanidioschyzon (Cyanidioschyzonaceae, Rhodophyta).</title>
        <authorList>
            <person name="Liu S.-L."/>
            <person name="Chiang Y.-R."/>
            <person name="Yoon H.S."/>
            <person name="Fu H.-Y."/>
        </authorList>
    </citation>
    <scope>NUCLEOTIDE SEQUENCE [LARGE SCALE GENOMIC DNA]</scope>
    <source>
        <strain evidence="3 4">THAL066</strain>
    </source>
</reference>
<evidence type="ECO:0000313" key="4">
    <source>
        <dbReference type="Proteomes" id="UP000530660"/>
    </source>
</evidence>
<feature type="compositionally biased region" description="Polar residues" evidence="2">
    <location>
        <begin position="1"/>
        <end position="21"/>
    </location>
</feature>
<comment type="caution">
    <text evidence="3">The sequence shown here is derived from an EMBL/GenBank/DDBJ whole genome shotgun (WGS) entry which is preliminary data.</text>
</comment>
<evidence type="ECO:0000313" key="3">
    <source>
        <dbReference type="EMBL" id="KAF6002793.1"/>
    </source>
</evidence>
<proteinExistence type="predicted"/>
<dbReference type="AlphaFoldDB" id="A0A7J7II74"/>
<evidence type="ECO:0000256" key="2">
    <source>
        <dbReference type="SAM" id="MobiDB-lite"/>
    </source>
</evidence>
<sequence length="124" mass="13612">MANAASITGQDAKTAAASSCTQDDHVDMDALERIAADVFLRVNELERTLRSDDRVDQAAAASTHAPLLARIQELEARNQKLSYENERLKYRVIHLVRNLEALKYNTGPVAGGAQLLGQRGSEQH</sequence>
<keyword evidence="4" id="KW-1185">Reference proteome</keyword>
<protein>
    <submittedName>
        <fullName evidence="3">Uncharacterized protein</fullName>
    </submittedName>
</protein>
<organism evidence="3 4">
    <name type="scientific">Cyanidiococcus yangmingshanensis</name>
    <dbReference type="NCBI Taxonomy" id="2690220"/>
    <lineage>
        <taxon>Eukaryota</taxon>
        <taxon>Rhodophyta</taxon>
        <taxon>Bangiophyceae</taxon>
        <taxon>Cyanidiales</taxon>
        <taxon>Cyanidiaceae</taxon>
        <taxon>Cyanidiococcus</taxon>
    </lineage>
</organism>
<dbReference type="Proteomes" id="UP000530660">
    <property type="component" value="Unassembled WGS sequence"/>
</dbReference>
<name>A0A7J7II74_9RHOD</name>